<feature type="domain" description="Peptidase S8/S53" evidence="8">
    <location>
        <begin position="163"/>
        <end position="464"/>
    </location>
</feature>
<feature type="active site" description="Charge relay system" evidence="5">
    <location>
        <position position="171"/>
    </location>
</feature>
<evidence type="ECO:0000256" key="6">
    <source>
        <dbReference type="SAM" id="MobiDB-lite"/>
    </source>
</evidence>
<dbReference type="EMBL" id="JABBZM010000004">
    <property type="protein sequence ID" value="NMV37326.1"/>
    <property type="molecule type" value="Genomic_DNA"/>
</dbReference>
<evidence type="ECO:0000313" key="9">
    <source>
        <dbReference type="EMBL" id="NMV37326.1"/>
    </source>
</evidence>
<sequence length="548" mass="54516">MTHPCFRLKSWLRTGASVACLAWLMGGHPAMAATPQPQYTGDLIIKWRDDTSGTRKTLSAAESSNRLLSVAQTAGSTLQVKRTLGTQAQLMHTGLTDATSIEATAAKIAQDARVAYVVPDRILRPNTIPNDPLFATQNNLASPTLVPGGINAAAAWSITQGSSSIVVAVVDTGYTDHPDLSGKILPGYNFISDPARAGNTTGRGTDAHDLGDIVTAADVPNISGCTTSDISNPAKSSWHGTEVSSVLAANTNNALDIAGVGWNTRIVPVRVSGKCGALLSDTVDGMLWAGGIAVSGVPTNANPARVVNVSLGSTGACSAAEQDAVNRLAAIGTTVVAASGNEAAQNADAPANCKGAIAVTAHVDSGENASYANVGSQVALSAPGGGCANSQATSGGCTGTTSVIQADSNDGAQTLGNYVVKSVAGTSFSTPEVAGTIALMLSVQPQLSNPQILAGLQQTARPHPSGTYCAVNTGVCGAGLLDTAGAVGYAQRTTPAGIGNGTASSGSTGGTSGSSSSGGGGGGAVPLAGAALMLALGLACRRKRSAPQ</sequence>
<evidence type="ECO:0000256" key="2">
    <source>
        <dbReference type="ARBA" id="ARBA00022670"/>
    </source>
</evidence>
<dbReference type="GO" id="GO:0004252">
    <property type="term" value="F:serine-type endopeptidase activity"/>
    <property type="evidence" value="ECO:0007669"/>
    <property type="project" value="UniProtKB-UniRule"/>
</dbReference>
<comment type="caution">
    <text evidence="9">The sequence shown here is derived from an EMBL/GenBank/DDBJ whole genome shotgun (WGS) entry which is preliminary data.</text>
</comment>
<name>A0A848NXY6_9RALS</name>
<dbReference type="RefSeq" id="WP_169339496.1">
    <property type="nucleotide sequence ID" value="NZ_JABBZM010000004.1"/>
</dbReference>
<dbReference type="InterPro" id="IPR015500">
    <property type="entry name" value="Peptidase_S8_subtilisin-rel"/>
</dbReference>
<gene>
    <name evidence="9" type="primary">mprA</name>
    <name evidence="9" type="ORF">HGR00_05355</name>
</gene>
<dbReference type="InterPro" id="IPR021206">
    <property type="entry name" value="MprA_tail"/>
</dbReference>
<accession>A0A848NXY6</accession>
<dbReference type="Pfam" id="PF00082">
    <property type="entry name" value="Peptidase_S8"/>
    <property type="match status" value="1"/>
</dbReference>
<organism evidence="9 10">
    <name type="scientific">Ralstonia insidiosa</name>
    <dbReference type="NCBI Taxonomy" id="190721"/>
    <lineage>
        <taxon>Bacteria</taxon>
        <taxon>Pseudomonadati</taxon>
        <taxon>Pseudomonadota</taxon>
        <taxon>Betaproteobacteria</taxon>
        <taxon>Burkholderiales</taxon>
        <taxon>Burkholderiaceae</taxon>
        <taxon>Ralstonia</taxon>
    </lineage>
</organism>
<dbReference type="AlphaFoldDB" id="A0A848NXY6"/>
<feature type="chain" id="PRO_5032285640" evidence="7">
    <location>
        <begin position="33"/>
        <end position="548"/>
    </location>
</feature>
<dbReference type="NCBIfam" id="TIGR03867">
    <property type="entry name" value="MprA_tail"/>
    <property type="match status" value="1"/>
</dbReference>
<evidence type="ECO:0000256" key="3">
    <source>
        <dbReference type="ARBA" id="ARBA00022801"/>
    </source>
</evidence>
<evidence type="ECO:0000256" key="4">
    <source>
        <dbReference type="ARBA" id="ARBA00022825"/>
    </source>
</evidence>
<dbReference type="PROSITE" id="PS51892">
    <property type="entry name" value="SUBTILASE"/>
    <property type="match status" value="1"/>
</dbReference>
<evidence type="ECO:0000256" key="1">
    <source>
        <dbReference type="ARBA" id="ARBA00011073"/>
    </source>
</evidence>
<keyword evidence="3 5" id="KW-0378">Hydrolase</keyword>
<dbReference type="PROSITE" id="PS00137">
    <property type="entry name" value="SUBTILASE_HIS"/>
    <property type="match status" value="1"/>
</dbReference>
<evidence type="ECO:0000259" key="8">
    <source>
        <dbReference type="Pfam" id="PF00082"/>
    </source>
</evidence>
<protein>
    <submittedName>
        <fullName evidence="9">MprA protease, GlyGly-CTERM protein-sorting domain-containing form</fullName>
    </submittedName>
</protein>
<reference evidence="9 10" key="1">
    <citation type="submission" date="2020-04" db="EMBL/GenBank/DDBJ databases">
        <title>Ralstonia insidiosa genome sequencing and assembly.</title>
        <authorList>
            <person name="Martins R.C.R."/>
            <person name="Perdigao-Neto L.V."/>
            <person name="Levin A.S.S."/>
            <person name="Costa S.F."/>
        </authorList>
    </citation>
    <scope>NUCLEOTIDE SEQUENCE [LARGE SCALE GENOMIC DNA]</scope>
    <source>
        <strain evidence="9 10">5047</strain>
    </source>
</reference>
<evidence type="ECO:0000313" key="10">
    <source>
        <dbReference type="Proteomes" id="UP000575469"/>
    </source>
</evidence>
<dbReference type="Proteomes" id="UP000575469">
    <property type="component" value="Unassembled WGS sequence"/>
</dbReference>
<dbReference type="CDD" id="cd07496">
    <property type="entry name" value="Peptidases_S8_13"/>
    <property type="match status" value="1"/>
</dbReference>
<feature type="region of interest" description="Disordered" evidence="6">
    <location>
        <begin position="495"/>
        <end position="520"/>
    </location>
</feature>
<dbReference type="PANTHER" id="PTHR43806:SF11">
    <property type="entry name" value="CEREVISIN-RELATED"/>
    <property type="match status" value="1"/>
</dbReference>
<proteinExistence type="inferred from homology"/>
<dbReference type="Gene3D" id="3.40.50.200">
    <property type="entry name" value="Peptidase S8/S53 domain"/>
    <property type="match status" value="1"/>
</dbReference>
<feature type="active site" description="Charge relay system" evidence="5">
    <location>
        <position position="239"/>
    </location>
</feature>
<dbReference type="InterPro" id="IPR034176">
    <property type="entry name" value="Peptidases_S8_13"/>
</dbReference>
<keyword evidence="2 5" id="KW-0645">Protease</keyword>
<dbReference type="SUPFAM" id="SSF52743">
    <property type="entry name" value="Subtilisin-like"/>
    <property type="match status" value="1"/>
</dbReference>
<feature type="signal peptide" evidence="7">
    <location>
        <begin position="1"/>
        <end position="32"/>
    </location>
</feature>
<dbReference type="InterPro" id="IPR022398">
    <property type="entry name" value="Peptidase_S8_His-AS"/>
</dbReference>
<dbReference type="InterPro" id="IPR036852">
    <property type="entry name" value="Peptidase_S8/S53_dom_sf"/>
</dbReference>
<keyword evidence="7" id="KW-0732">Signal</keyword>
<dbReference type="InterPro" id="IPR000209">
    <property type="entry name" value="Peptidase_S8/S53_dom"/>
</dbReference>
<dbReference type="GO" id="GO:0006508">
    <property type="term" value="P:proteolysis"/>
    <property type="evidence" value="ECO:0007669"/>
    <property type="project" value="UniProtKB-KW"/>
</dbReference>
<keyword evidence="4 5" id="KW-0720">Serine protease</keyword>
<evidence type="ECO:0000256" key="7">
    <source>
        <dbReference type="SAM" id="SignalP"/>
    </source>
</evidence>
<dbReference type="PANTHER" id="PTHR43806">
    <property type="entry name" value="PEPTIDASE S8"/>
    <property type="match status" value="1"/>
</dbReference>
<comment type="similarity">
    <text evidence="1 5">Belongs to the peptidase S8 family.</text>
</comment>
<dbReference type="PROSITE" id="PS00138">
    <property type="entry name" value="SUBTILASE_SER"/>
    <property type="match status" value="1"/>
</dbReference>
<dbReference type="InterPro" id="IPR050131">
    <property type="entry name" value="Peptidase_S8_subtilisin-like"/>
</dbReference>
<feature type="active site" description="Charge relay system" evidence="5">
    <location>
        <position position="427"/>
    </location>
</feature>
<evidence type="ECO:0000256" key="5">
    <source>
        <dbReference type="PROSITE-ProRule" id="PRU01240"/>
    </source>
</evidence>
<feature type="compositionally biased region" description="Gly residues" evidence="6">
    <location>
        <begin position="507"/>
        <end position="520"/>
    </location>
</feature>
<dbReference type="InterPro" id="IPR023828">
    <property type="entry name" value="Peptidase_S8_Ser-AS"/>
</dbReference>
<dbReference type="PRINTS" id="PR00723">
    <property type="entry name" value="SUBTILISIN"/>
</dbReference>